<evidence type="ECO:0000313" key="11">
    <source>
        <dbReference type="Proteomes" id="UP000694405"/>
    </source>
</evidence>
<evidence type="ECO:0000256" key="7">
    <source>
        <dbReference type="ARBA" id="ARBA00023242"/>
    </source>
</evidence>
<dbReference type="PROSITE" id="PS50039">
    <property type="entry name" value="FORK_HEAD_3"/>
    <property type="match status" value="1"/>
</dbReference>
<dbReference type="InterPro" id="IPR047512">
    <property type="entry name" value="FH_FOXJ1"/>
</dbReference>
<dbReference type="InterPro" id="IPR030456">
    <property type="entry name" value="TF_fork_head_CS_2"/>
</dbReference>
<dbReference type="PROSITE" id="PS00657">
    <property type="entry name" value="FORK_HEAD_1"/>
    <property type="match status" value="1"/>
</dbReference>
<dbReference type="InterPro" id="IPR018122">
    <property type="entry name" value="TF_fork_head_CS_1"/>
</dbReference>
<dbReference type="InterPro" id="IPR036388">
    <property type="entry name" value="WH-like_DNA-bd_sf"/>
</dbReference>
<evidence type="ECO:0000313" key="10">
    <source>
        <dbReference type="Ensembl" id="ENSMUNP00000026016.1"/>
    </source>
</evidence>
<feature type="DNA-binding region" description="Fork-head" evidence="9">
    <location>
        <begin position="40"/>
        <end position="139"/>
    </location>
</feature>
<protein>
    <submittedName>
        <fullName evidence="10">Uncharacterized protein</fullName>
    </submittedName>
</protein>
<dbReference type="GO" id="GO:0005634">
    <property type="term" value="C:nucleus"/>
    <property type="evidence" value="ECO:0007669"/>
    <property type="project" value="UniProtKB-SubCell"/>
</dbReference>
<evidence type="ECO:0000256" key="4">
    <source>
        <dbReference type="ARBA" id="ARBA00023125"/>
    </source>
</evidence>
<sequence length="244" mass="26996">MCSSAQGLCWDTRIGAYLGGGGGDGGGAADIDYKTNPQVKPPYSYATLICMAMEASEKPKITLSAIYKWITDNFCYFRHADPTWQNSIRHNLSLNKCFIKVPREKGEPGKGGFWKLDPQYANRLKNSAFKNGGIGKIQFWGWFILSLFKGLFCKPALQEGGFLQQQQQHGKDPGIGPGRNGARCSQNWLLSFLHPKSLLWLLKGLNHHEPSLPFTPFCFFAPRLLLSTSSAHPSGSERPTKGLG</sequence>
<reference evidence="10" key="3">
    <citation type="submission" date="2025-09" db="UniProtKB">
        <authorList>
            <consortium name="Ensembl"/>
        </authorList>
    </citation>
    <scope>IDENTIFICATION</scope>
</reference>
<dbReference type="InterPro" id="IPR001766">
    <property type="entry name" value="Fork_head_dom"/>
</dbReference>
<proteinExistence type="inferred from homology"/>
<dbReference type="AlphaFoldDB" id="A0A8V5HJD8"/>
<dbReference type="SMART" id="SM00339">
    <property type="entry name" value="FH"/>
    <property type="match status" value="1"/>
</dbReference>
<dbReference type="Gene3D" id="1.10.10.10">
    <property type="entry name" value="Winged helix-like DNA-binding domain superfamily/Winged helix DNA-binding domain"/>
    <property type="match status" value="1"/>
</dbReference>
<dbReference type="PROSITE" id="PS00658">
    <property type="entry name" value="FORK_HEAD_2"/>
    <property type="match status" value="1"/>
</dbReference>
<dbReference type="PANTHER" id="PTHR46805:SF1">
    <property type="entry name" value="FORKHEAD BOX PROTEIN J1"/>
    <property type="match status" value="1"/>
</dbReference>
<name>A0A8V5HJD8_MELUD</name>
<reference evidence="10" key="2">
    <citation type="submission" date="2025-08" db="UniProtKB">
        <authorList>
            <consortium name="Ensembl"/>
        </authorList>
    </citation>
    <scope>IDENTIFICATION</scope>
</reference>
<dbReference type="PANTHER" id="PTHR46805">
    <property type="entry name" value="FORKHEAD BOX PROTEIN J1"/>
    <property type="match status" value="1"/>
</dbReference>
<dbReference type="Proteomes" id="UP000694405">
    <property type="component" value="Chromosome 11"/>
</dbReference>
<evidence type="ECO:0000256" key="9">
    <source>
        <dbReference type="PROSITE-ProRule" id="PRU00089"/>
    </source>
</evidence>
<dbReference type="SUPFAM" id="SSF46785">
    <property type="entry name" value="Winged helix' DNA-binding domain"/>
    <property type="match status" value="1"/>
</dbReference>
<dbReference type="PRINTS" id="PR00053">
    <property type="entry name" value="FORKHEAD"/>
</dbReference>
<dbReference type="GO" id="GO:0030030">
    <property type="term" value="P:cell projection organization"/>
    <property type="evidence" value="ECO:0007669"/>
    <property type="project" value="UniProtKB-KW"/>
</dbReference>
<evidence type="ECO:0000256" key="6">
    <source>
        <dbReference type="ARBA" id="ARBA00023163"/>
    </source>
</evidence>
<keyword evidence="5" id="KW-0010">Activator</keyword>
<keyword evidence="4 9" id="KW-0238">DNA-binding</keyword>
<dbReference type="CDD" id="cd20023">
    <property type="entry name" value="FH_FOXJ1"/>
    <property type="match status" value="1"/>
</dbReference>
<dbReference type="Pfam" id="PF00250">
    <property type="entry name" value="Forkhead"/>
    <property type="match status" value="1"/>
</dbReference>
<evidence type="ECO:0000256" key="3">
    <source>
        <dbReference type="ARBA" id="ARBA00023015"/>
    </source>
</evidence>
<evidence type="ECO:0000256" key="5">
    <source>
        <dbReference type="ARBA" id="ARBA00023159"/>
    </source>
</evidence>
<evidence type="ECO:0000256" key="1">
    <source>
        <dbReference type="ARBA" id="ARBA00004123"/>
    </source>
</evidence>
<comment type="similarity">
    <text evidence="8">Belongs to the FOXJ1 family.</text>
</comment>
<keyword evidence="2" id="KW-0970">Cilium biogenesis/degradation</keyword>
<dbReference type="GO" id="GO:0000978">
    <property type="term" value="F:RNA polymerase II cis-regulatory region sequence-specific DNA binding"/>
    <property type="evidence" value="ECO:0007669"/>
    <property type="project" value="TreeGrafter"/>
</dbReference>
<dbReference type="InterPro" id="IPR036390">
    <property type="entry name" value="WH_DNA-bd_sf"/>
</dbReference>
<evidence type="ECO:0000256" key="2">
    <source>
        <dbReference type="ARBA" id="ARBA00022794"/>
    </source>
</evidence>
<reference evidence="10" key="1">
    <citation type="submission" date="2020-03" db="EMBL/GenBank/DDBJ databases">
        <title>Melopsittacus undulatus (budgerigar) genome, bMelUnd1, maternal haplotype with Z.</title>
        <authorList>
            <person name="Gedman G."/>
            <person name="Mountcastle J."/>
            <person name="Haase B."/>
            <person name="Formenti G."/>
            <person name="Wright T."/>
            <person name="Apodaca J."/>
            <person name="Pelan S."/>
            <person name="Chow W."/>
            <person name="Rhie A."/>
            <person name="Howe K."/>
            <person name="Fedrigo O."/>
            <person name="Jarvis E.D."/>
        </authorList>
    </citation>
    <scope>NUCLEOTIDE SEQUENCE [LARGE SCALE GENOMIC DNA]</scope>
</reference>
<dbReference type="FunFam" id="1.10.10.10:FF:000030">
    <property type="entry name" value="Forkhead box protein K2"/>
    <property type="match status" value="1"/>
</dbReference>
<dbReference type="InterPro" id="IPR047513">
    <property type="entry name" value="FOXJ1"/>
</dbReference>
<dbReference type="Ensembl" id="ENSMUNT00000029033.1">
    <property type="protein sequence ID" value="ENSMUNP00000026016.1"/>
    <property type="gene ID" value="ENSMUNG00000017500.1"/>
</dbReference>
<evidence type="ECO:0000256" key="8">
    <source>
        <dbReference type="ARBA" id="ARBA00034770"/>
    </source>
</evidence>
<keyword evidence="6" id="KW-0804">Transcription</keyword>
<comment type="subcellular location">
    <subcellularLocation>
        <location evidence="1 9">Nucleus</location>
    </subcellularLocation>
</comment>
<accession>A0A8V5HJD8</accession>
<dbReference type="GO" id="GO:0000981">
    <property type="term" value="F:DNA-binding transcription factor activity, RNA polymerase II-specific"/>
    <property type="evidence" value="ECO:0007669"/>
    <property type="project" value="TreeGrafter"/>
</dbReference>
<keyword evidence="3" id="KW-0805">Transcription regulation</keyword>
<keyword evidence="11" id="KW-1185">Reference proteome</keyword>
<keyword evidence="7 9" id="KW-0539">Nucleus</keyword>
<organism evidence="10 11">
    <name type="scientific">Melopsittacus undulatus</name>
    <name type="common">Budgerigar</name>
    <name type="synonym">Psittacus undulatus</name>
    <dbReference type="NCBI Taxonomy" id="13146"/>
    <lineage>
        <taxon>Eukaryota</taxon>
        <taxon>Metazoa</taxon>
        <taxon>Chordata</taxon>
        <taxon>Craniata</taxon>
        <taxon>Vertebrata</taxon>
        <taxon>Euteleostomi</taxon>
        <taxon>Archelosauria</taxon>
        <taxon>Archosauria</taxon>
        <taxon>Dinosauria</taxon>
        <taxon>Saurischia</taxon>
        <taxon>Theropoda</taxon>
        <taxon>Coelurosauria</taxon>
        <taxon>Aves</taxon>
        <taxon>Neognathae</taxon>
        <taxon>Neoaves</taxon>
        <taxon>Telluraves</taxon>
        <taxon>Australaves</taxon>
        <taxon>Psittaciformes</taxon>
        <taxon>Psittaculidae</taxon>
        <taxon>Melopsittacus</taxon>
    </lineage>
</organism>